<reference evidence="2 3" key="1">
    <citation type="journal article" date="2019" name="Sci. Rep.">
        <title>Orb-weaving spider Araneus ventricosus genome elucidates the spidroin gene catalogue.</title>
        <authorList>
            <person name="Kono N."/>
            <person name="Nakamura H."/>
            <person name="Ohtoshi R."/>
            <person name="Moran D.A.P."/>
            <person name="Shinohara A."/>
            <person name="Yoshida Y."/>
            <person name="Fujiwara M."/>
            <person name="Mori M."/>
            <person name="Tomita M."/>
            <person name="Arakawa K."/>
        </authorList>
    </citation>
    <scope>NUCLEOTIDE SEQUENCE [LARGE SCALE GENOMIC DNA]</scope>
</reference>
<gene>
    <name evidence="2" type="ORF">AVEN_63734_1</name>
</gene>
<evidence type="ECO:0000313" key="2">
    <source>
        <dbReference type="EMBL" id="GBN83721.1"/>
    </source>
</evidence>
<keyword evidence="3" id="KW-1185">Reference proteome</keyword>
<dbReference type="EMBL" id="BGPR01150251">
    <property type="protein sequence ID" value="GBN83721.1"/>
    <property type="molecule type" value="Genomic_DNA"/>
</dbReference>
<feature type="region of interest" description="Disordered" evidence="1">
    <location>
        <begin position="53"/>
        <end position="101"/>
    </location>
</feature>
<protein>
    <submittedName>
        <fullName evidence="2">Uncharacterized protein</fullName>
    </submittedName>
</protein>
<evidence type="ECO:0000256" key="1">
    <source>
        <dbReference type="SAM" id="MobiDB-lite"/>
    </source>
</evidence>
<feature type="compositionally biased region" description="Basic and acidic residues" evidence="1">
    <location>
        <begin position="81"/>
        <end position="101"/>
    </location>
</feature>
<dbReference type="Proteomes" id="UP000499080">
    <property type="component" value="Unassembled WGS sequence"/>
</dbReference>
<comment type="caution">
    <text evidence="2">The sequence shown here is derived from an EMBL/GenBank/DDBJ whole genome shotgun (WGS) entry which is preliminary data.</text>
</comment>
<dbReference type="AlphaFoldDB" id="A0A4Y2S6X4"/>
<evidence type="ECO:0000313" key="3">
    <source>
        <dbReference type="Proteomes" id="UP000499080"/>
    </source>
</evidence>
<name>A0A4Y2S6X4_ARAVE</name>
<accession>A0A4Y2S6X4</accession>
<sequence length="101" mass="11614">MTRKGPSVCSTDLLFHATDKVSPLLSFPNRSIYLLLTMPAPFEKEMKRLHKLLAEEETDEDSEFENEDIGPEDVSELNFLDYERFSEHDTESGEDGDSRNE</sequence>
<feature type="compositionally biased region" description="Acidic residues" evidence="1">
    <location>
        <begin position="55"/>
        <end position="75"/>
    </location>
</feature>
<organism evidence="2 3">
    <name type="scientific">Araneus ventricosus</name>
    <name type="common">Orbweaver spider</name>
    <name type="synonym">Epeira ventricosa</name>
    <dbReference type="NCBI Taxonomy" id="182803"/>
    <lineage>
        <taxon>Eukaryota</taxon>
        <taxon>Metazoa</taxon>
        <taxon>Ecdysozoa</taxon>
        <taxon>Arthropoda</taxon>
        <taxon>Chelicerata</taxon>
        <taxon>Arachnida</taxon>
        <taxon>Araneae</taxon>
        <taxon>Araneomorphae</taxon>
        <taxon>Entelegynae</taxon>
        <taxon>Araneoidea</taxon>
        <taxon>Araneidae</taxon>
        <taxon>Araneus</taxon>
    </lineage>
</organism>
<proteinExistence type="predicted"/>